<name>A0A3R6XIG3_APHAT</name>
<feature type="compositionally biased region" description="Polar residues" evidence="1">
    <location>
        <begin position="1236"/>
        <end position="1248"/>
    </location>
</feature>
<dbReference type="InterPro" id="IPR016024">
    <property type="entry name" value="ARM-type_fold"/>
</dbReference>
<dbReference type="EMBL" id="QUTG01000782">
    <property type="protein sequence ID" value="RHZ01326.1"/>
    <property type="molecule type" value="Genomic_DNA"/>
</dbReference>
<dbReference type="VEuPathDB" id="FungiDB:H257_10843"/>
<evidence type="ECO:0000313" key="2">
    <source>
        <dbReference type="EMBL" id="RHZ01326.1"/>
    </source>
</evidence>
<evidence type="ECO:0000313" key="3">
    <source>
        <dbReference type="Proteomes" id="UP000285712"/>
    </source>
</evidence>
<protein>
    <submittedName>
        <fullName evidence="2">Uncharacterized protein</fullName>
    </submittedName>
</protein>
<comment type="caution">
    <text evidence="2">The sequence shown here is derived from an EMBL/GenBank/DDBJ whole genome shotgun (WGS) entry which is preliminary data.</text>
</comment>
<accession>A0A3R6XIG3</accession>
<dbReference type="InterPro" id="IPR011989">
    <property type="entry name" value="ARM-like"/>
</dbReference>
<dbReference type="Proteomes" id="UP000285712">
    <property type="component" value="Unassembled WGS sequence"/>
</dbReference>
<dbReference type="SUPFAM" id="SSF48371">
    <property type="entry name" value="ARM repeat"/>
    <property type="match status" value="2"/>
</dbReference>
<proteinExistence type="predicted"/>
<gene>
    <name evidence="2" type="ORF">DYB35_002211</name>
</gene>
<feature type="region of interest" description="Disordered" evidence="1">
    <location>
        <begin position="1"/>
        <end position="32"/>
    </location>
</feature>
<feature type="region of interest" description="Disordered" evidence="1">
    <location>
        <begin position="1211"/>
        <end position="1249"/>
    </location>
</feature>
<reference evidence="2 3" key="1">
    <citation type="submission" date="2018-08" db="EMBL/GenBank/DDBJ databases">
        <title>Aphanomyces genome sequencing and annotation.</title>
        <authorList>
            <person name="Minardi D."/>
            <person name="Oidtmann B."/>
            <person name="Van Der Giezen M."/>
            <person name="Studholme D.J."/>
        </authorList>
    </citation>
    <scope>NUCLEOTIDE SEQUENCE [LARGE SCALE GENOMIC DNA]</scope>
    <source>
        <strain evidence="2 3">Sv</strain>
    </source>
</reference>
<organism evidence="2 3">
    <name type="scientific">Aphanomyces astaci</name>
    <name type="common">Crayfish plague agent</name>
    <dbReference type="NCBI Taxonomy" id="112090"/>
    <lineage>
        <taxon>Eukaryota</taxon>
        <taxon>Sar</taxon>
        <taxon>Stramenopiles</taxon>
        <taxon>Oomycota</taxon>
        <taxon>Saprolegniomycetes</taxon>
        <taxon>Saprolegniales</taxon>
        <taxon>Verrucalvaceae</taxon>
        <taxon>Aphanomyces</taxon>
    </lineage>
</organism>
<evidence type="ECO:0000256" key="1">
    <source>
        <dbReference type="SAM" id="MobiDB-lite"/>
    </source>
</evidence>
<sequence length="1401" mass="153420">MARIDNLSKAAAAPTPSFEKSLPWEHAQGATPLDRTVKVGKDRQQFFDRHKETPSAINVDHIQGVGHAALHLAHRADTFKKTSSATITTDNDSDSASDEEFESKMHQDELDRILMAEEWDTRFWNRVKIHEAIDTLYAEIEKSSDVARRRLAHKMLLHLNALHKAFRKLTVHAKNNAIFNIAELLAVFAGPYAAALSHENAVLRSLTVLLRQMDCAARVLQHFRRRRQFERQVRTQDISVEARMRMRAINVAKSIELSRQQRCIHEALGHAPMPERAVLAYMTIMTTLVQDELQPAAGLPRHDRAKIIPAGGLVWLNQCVQHRHSPSLVALTTQLLIVLAHDTDRISDILRSNVVQHVATNLAQASNDCGTTSNNQNYCLQPKSAFELDKALAIAFLDRVAQSVCDVVHKQRTGVSSNASDVSGGTVVSAKTYHSLTRTLSVKSHRSTHVSSSSLVSRNDDTADARDTAYRNRHLSALVVEQLATPTIVGILLRTLDVASPPSVTTGLLQVLHKLAYDVGYPLLVDLVTRNAGRYLSTIVQCLSDTGGSDVVLAALQLLMALASREEGRDGLTVAGLVPLVRPLCYRFVVGLLAIVVCANPVNSLLSFPTTFRSNDSGMSFVPITLLVSPHTLLDHVHVCLLHCVTHDTAGHSAQYFQTTNTLPLVLELLVQPPGQPTQQSRSQRYDARFSCFDDRTERSCCRHISAIVLSHLCRVASVASSLAFRQDVATHLAVVVQTNRMEGSEGGGCASFSRVDHQRHLQSTAEACRAMLRLLRCQVQTHQPRTVVLAAQVFYLRMLFKVHALEDVVACCRPVNTVGDFAADDVDVVKCAVQLVGLLMPSLSLLEQQTWPVATSVHGVALDQAGIADLAKRLVAAATPALLHTLAADDPLPRVVKWCCGTLAQLCSTNATCAQVLHARCLDVVAGLVPNVPSDVCNGVRPMPPQLAVCLCESAQDDKLVALPPTFYTLLAQLGRLADGRAAIYRLNILTRILKRVHFASSKIKGFLTQHDHQCRSEIARIVAAIANENAVGVGNVNELCLRHHVHTILVQMLHPELPPDLPPALGPVLVESGLAALSAMAKDHIRVVPALVAAHALPHIVSFLARWDVDAAVTMSMLEGAVHVMWGMAQSPSESIQALIQASKVSEQLLRIGCSFRLEMLKVAMFGEKSVGEVARETLRHLSEFEAKRVQCTVYCTLNTIQPCSDVAVATHSPPSPKARQPRTASPISPFRRPQSSETNEPNATLPTLEPFQVQTTPTCHPSPVKCALNLPTLDWRTTRPLGPKPTVEPPTTMQFIRPKPKRVDERKKYPLLMLDPLFGALDYGVDPCTAMASPQSWNHREGGGEYVAHVSSIMGHHVIVDVQSPTFSADNEVIMKKTSSGTNMGTTLNVSSQRKRIG</sequence>
<dbReference type="Gene3D" id="1.25.10.10">
    <property type="entry name" value="Leucine-rich Repeat Variant"/>
    <property type="match status" value="1"/>
</dbReference>